<gene>
    <name evidence="1" type="ORF">CDV52_08110</name>
</gene>
<comment type="caution">
    <text evidence="1">The sequence shown here is derived from an EMBL/GenBank/DDBJ whole genome shotgun (WGS) entry which is preliminary data.</text>
</comment>
<organism evidence="1 2">
    <name type="scientific">Haematobacter missouriensis</name>
    <dbReference type="NCBI Taxonomy" id="366616"/>
    <lineage>
        <taxon>Bacteria</taxon>
        <taxon>Pseudomonadati</taxon>
        <taxon>Pseudomonadota</taxon>
        <taxon>Alphaproteobacteria</taxon>
        <taxon>Rhodobacterales</taxon>
        <taxon>Paracoccaceae</taxon>
        <taxon>Haematobacter</taxon>
    </lineage>
</organism>
<name>A0A212AS62_9RHOB</name>
<dbReference type="AlphaFoldDB" id="A0A212AS62"/>
<evidence type="ECO:0000313" key="1">
    <source>
        <dbReference type="EMBL" id="OWJ84332.1"/>
    </source>
</evidence>
<evidence type="ECO:0000313" key="2">
    <source>
        <dbReference type="Proteomes" id="UP000196640"/>
    </source>
</evidence>
<accession>A0A212AS62</accession>
<dbReference type="EMBL" id="NIPX01000008">
    <property type="protein sequence ID" value="OWJ84332.1"/>
    <property type="molecule type" value="Genomic_DNA"/>
</dbReference>
<dbReference type="RefSeq" id="WP_088233546.1">
    <property type="nucleotide sequence ID" value="NZ_CALUEG010000013.1"/>
</dbReference>
<proteinExistence type="predicted"/>
<sequence length="97" mass="10796">MFKTTPLKRLRELRWLEMLPDNIDVPAVFDRPDQVVPIERATVDEIEFALVALARQQSDLYRLTGTLGDVLKMARRQGACGADNAISAAARDLEGGK</sequence>
<protein>
    <submittedName>
        <fullName evidence="1">Uncharacterized protein</fullName>
    </submittedName>
</protein>
<dbReference type="OrthoDB" id="7864754at2"/>
<dbReference type="Proteomes" id="UP000196640">
    <property type="component" value="Unassembled WGS sequence"/>
</dbReference>
<reference evidence="1 2" key="1">
    <citation type="submission" date="2016-11" db="EMBL/GenBank/DDBJ databases">
        <title>Comparison of Traditional DNA-DNA Hybridization with In Silico Genomic Analysis.</title>
        <authorList>
            <person name="Nicholson A.C."/>
            <person name="Sammons S."/>
            <person name="Humrighouse B.W."/>
            <person name="Graziano J."/>
            <person name="Lasker B."/>
            <person name="Whitney A.M."/>
            <person name="Mcquiston J.R."/>
        </authorList>
    </citation>
    <scope>NUCLEOTIDE SEQUENCE [LARGE SCALE GENOMIC DNA]</scope>
    <source>
        <strain evidence="1 2">H2381</strain>
    </source>
</reference>